<evidence type="ECO:0000256" key="3">
    <source>
        <dbReference type="SAM" id="MobiDB-lite"/>
    </source>
</evidence>
<reference evidence="5" key="1">
    <citation type="submission" date="2022-03" db="EMBL/GenBank/DDBJ databases">
        <title>Characterization and genomic analysis of a Streptococcus dysgalactiae associated with cultured channel catfish mortalities in China.</title>
        <authorList>
            <person name="Wang J."/>
            <person name="Geng Y."/>
        </authorList>
    </citation>
    <scope>NUCLEOTIDE SEQUENCE</scope>
    <source>
        <strain evidence="5">WJ001</strain>
    </source>
</reference>
<feature type="signal peptide" evidence="4">
    <location>
        <begin position="1"/>
        <end position="21"/>
    </location>
</feature>
<dbReference type="InterPro" id="IPR004093">
    <property type="entry name" value="SAK"/>
</dbReference>
<feature type="chain" id="PRO_5042168279" description="Streptokinase" evidence="4">
    <location>
        <begin position="22"/>
        <end position="414"/>
    </location>
</feature>
<sequence>MKKHLGLLGVTLLSAAVFAHAKPVQAIAGPGLPEEPQKYPTLIISVDGILEGQDKEFYIKYLDYDLKSPRVEKKELLDLIKAHFASHPVTQNYEVVDFAPNARITNKDNDLYIAPEDGSVDFGNMSIQNYMLNGHVIIRPKVEAPITNPAKDVAFLYSLNFVDESGGSRKVFNAPIIEGTKPWEVGTQIDSKDLRQLAERVLNQYHGEYVLLDRESARVLHDNNRTATHLSWGAEYDYAIKERNIIKKVNSKTGIEEGASENNDILEEYYFVVKKDDLQNPKDNNHMVSIYYRDVATGEIVNKQTYNTPDNAENYGFNSIHFAYDNHKLFSNDVYNNNQHYVATGKFEENKESDHHYFNIDVVKYTENDDDTTKYEYKDGYNEERKLEYSYLHNDQSIPASNDKNQSTLLPLEK</sequence>
<dbReference type="EMBL" id="CP095081">
    <property type="protein sequence ID" value="WAI94087.1"/>
    <property type="molecule type" value="Genomic_DNA"/>
</dbReference>
<dbReference type="PRINTS" id="PR01753">
    <property type="entry name" value="STREPKINASE"/>
</dbReference>
<name>A0AAF0A295_STRDY</name>
<dbReference type="Pfam" id="PF02821">
    <property type="entry name" value="Staphylokinase"/>
    <property type="match status" value="2"/>
</dbReference>
<dbReference type="GO" id="GO:0005576">
    <property type="term" value="C:extracellular region"/>
    <property type="evidence" value="ECO:0007669"/>
    <property type="project" value="InterPro"/>
</dbReference>
<dbReference type="Gene3D" id="3.10.20.180">
    <property type="match status" value="2"/>
</dbReference>
<dbReference type="RefSeq" id="WP_268227882.1">
    <property type="nucleotide sequence ID" value="NZ_CP095081.1"/>
</dbReference>
<feature type="region of interest" description="Disordered" evidence="3">
    <location>
        <begin position="394"/>
        <end position="414"/>
    </location>
</feature>
<evidence type="ECO:0000256" key="2">
    <source>
        <dbReference type="ARBA" id="ARBA00023202"/>
    </source>
</evidence>
<organism evidence="5 6">
    <name type="scientific">Streptococcus dysgalactiae</name>
    <dbReference type="NCBI Taxonomy" id="1334"/>
    <lineage>
        <taxon>Bacteria</taxon>
        <taxon>Bacillati</taxon>
        <taxon>Bacillota</taxon>
        <taxon>Bacilli</taxon>
        <taxon>Lactobacillales</taxon>
        <taxon>Streptococcaceae</taxon>
        <taxon>Streptococcus</taxon>
    </lineage>
</organism>
<keyword evidence="2" id="KW-0617">Plasminogen activation</keyword>
<evidence type="ECO:0008006" key="7">
    <source>
        <dbReference type="Google" id="ProtNLM"/>
    </source>
</evidence>
<evidence type="ECO:0000313" key="5">
    <source>
        <dbReference type="EMBL" id="WAI94087.1"/>
    </source>
</evidence>
<dbReference type="InterPro" id="IPR036120">
    <property type="entry name" value="SAK/SK_sf"/>
</dbReference>
<evidence type="ECO:0000256" key="4">
    <source>
        <dbReference type="SAM" id="SignalP"/>
    </source>
</evidence>
<evidence type="ECO:0000256" key="1">
    <source>
        <dbReference type="ARBA" id="ARBA00022729"/>
    </source>
</evidence>
<protein>
    <recommendedName>
        <fullName evidence="7">Streptokinase</fullName>
    </recommendedName>
</protein>
<accession>A0AAF0A295</accession>
<dbReference type="AlphaFoldDB" id="A0AAF0A295"/>
<dbReference type="Proteomes" id="UP001164948">
    <property type="component" value="Chromosome"/>
</dbReference>
<dbReference type="SUPFAM" id="SSF54328">
    <property type="entry name" value="Staphylokinase/streptokinase"/>
    <property type="match status" value="2"/>
</dbReference>
<proteinExistence type="predicted"/>
<dbReference type="InterPro" id="IPR008124">
    <property type="entry name" value="SK"/>
</dbReference>
<gene>
    <name evidence="5" type="ORF">MP619_05700</name>
</gene>
<evidence type="ECO:0000313" key="6">
    <source>
        <dbReference type="Proteomes" id="UP001164948"/>
    </source>
</evidence>
<keyword evidence="1 4" id="KW-0732">Signal</keyword>